<reference evidence="2" key="1">
    <citation type="journal article" date="2022" name="Mol. Ecol. Resour.">
        <title>The genomes of chicory, endive, great burdock and yacon provide insights into Asteraceae palaeo-polyploidization history and plant inulin production.</title>
        <authorList>
            <person name="Fan W."/>
            <person name="Wang S."/>
            <person name="Wang H."/>
            <person name="Wang A."/>
            <person name="Jiang F."/>
            <person name="Liu H."/>
            <person name="Zhao H."/>
            <person name="Xu D."/>
            <person name="Zhang Y."/>
        </authorList>
    </citation>
    <scope>NUCLEOTIDE SEQUENCE [LARGE SCALE GENOMIC DNA]</scope>
    <source>
        <strain evidence="2">cv. Yunnan</strain>
    </source>
</reference>
<keyword evidence="2" id="KW-1185">Reference proteome</keyword>
<dbReference type="EMBL" id="CM042024">
    <property type="protein sequence ID" value="KAI3810910.1"/>
    <property type="molecule type" value="Genomic_DNA"/>
</dbReference>
<evidence type="ECO:0000313" key="2">
    <source>
        <dbReference type="Proteomes" id="UP001056120"/>
    </source>
</evidence>
<reference evidence="1 2" key="2">
    <citation type="journal article" date="2022" name="Mol. Ecol. Resour.">
        <title>The genomes of chicory, endive, great burdock and yacon provide insights into Asteraceae paleo-polyploidization history and plant inulin production.</title>
        <authorList>
            <person name="Fan W."/>
            <person name="Wang S."/>
            <person name="Wang H."/>
            <person name="Wang A."/>
            <person name="Jiang F."/>
            <person name="Liu H."/>
            <person name="Zhao H."/>
            <person name="Xu D."/>
            <person name="Zhang Y."/>
        </authorList>
    </citation>
    <scope>NUCLEOTIDE SEQUENCE [LARGE SCALE GENOMIC DNA]</scope>
    <source>
        <strain evidence="2">cv. Yunnan</strain>
        <tissue evidence="1">Leaves</tissue>
    </source>
</reference>
<evidence type="ECO:0000313" key="1">
    <source>
        <dbReference type="EMBL" id="KAI3810910.1"/>
    </source>
</evidence>
<sequence>MTNTEVVGTVTIEKGILNAFKPLKESSSSFGTKELEGIARVEVLEGALRWIVTTISTISTIITTIASISTIVAIGGTIGLGELGHQLGKNSSNVGVGVGCGSTTRRHSTDFHKARKIVRTYEI</sequence>
<gene>
    <name evidence="1" type="ORF">L1987_20561</name>
</gene>
<comment type="caution">
    <text evidence="1">The sequence shown here is derived from an EMBL/GenBank/DDBJ whole genome shotgun (WGS) entry which is preliminary data.</text>
</comment>
<protein>
    <submittedName>
        <fullName evidence="1">Uncharacterized protein</fullName>
    </submittedName>
</protein>
<accession>A0ACB9ITU7</accession>
<dbReference type="Proteomes" id="UP001056120">
    <property type="component" value="Linkage Group LG07"/>
</dbReference>
<organism evidence="1 2">
    <name type="scientific">Smallanthus sonchifolius</name>
    <dbReference type="NCBI Taxonomy" id="185202"/>
    <lineage>
        <taxon>Eukaryota</taxon>
        <taxon>Viridiplantae</taxon>
        <taxon>Streptophyta</taxon>
        <taxon>Embryophyta</taxon>
        <taxon>Tracheophyta</taxon>
        <taxon>Spermatophyta</taxon>
        <taxon>Magnoliopsida</taxon>
        <taxon>eudicotyledons</taxon>
        <taxon>Gunneridae</taxon>
        <taxon>Pentapetalae</taxon>
        <taxon>asterids</taxon>
        <taxon>campanulids</taxon>
        <taxon>Asterales</taxon>
        <taxon>Asteraceae</taxon>
        <taxon>Asteroideae</taxon>
        <taxon>Heliantheae alliance</taxon>
        <taxon>Millerieae</taxon>
        <taxon>Smallanthus</taxon>
    </lineage>
</organism>
<name>A0ACB9ITU7_9ASTR</name>
<proteinExistence type="predicted"/>